<evidence type="ECO:0000313" key="3">
    <source>
        <dbReference type="Proteomes" id="UP000011713"/>
    </source>
</evidence>
<dbReference type="HOGENOM" id="CLU_2693045_0_0_1"/>
<dbReference type="Proteomes" id="UP000011713">
    <property type="component" value="Unassembled WGS sequence"/>
</dbReference>
<accession>M4B9W5</accession>
<sequence length="74" mass="7838">MNVSAYPAARKIGPQNATTIGAMARADAAPKFILATVIQKRFKLQSHSKVHIQCKGDGPGRTTCWKNTNGNAAG</sequence>
<reference evidence="2" key="2">
    <citation type="submission" date="2015-06" db="UniProtKB">
        <authorList>
            <consortium name="EnsemblProtists"/>
        </authorList>
    </citation>
    <scope>IDENTIFICATION</scope>
    <source>
        <strain evidence="2">Emoy2</strain>
    </source>
</reference>
<evidence type="ECO:0000256" key="1">
    <source>
        <dbReference type="SAM" id="MobiDB-lite"/>
    </source>
</evidence>
<dbReference type="EMBL" id="JH598048">
    <property type="status" value="NOT_ANNOTATED_CDS"/>
    <property type="molecule type" value="Genomic_DNA"/>
</dbReference>
<dbReference type="EnsemblProtists" id="HpaT803075">
    <property type="protein sequence ID" value="HpaP803075"/>
    <property type="gene ID" value="HpaG803075"/>
</dbReference>
<protein>
    <submittedName>
        <fullName evidence="2">Uncharacterized protein</fullName>
    </submittedName>
</protein>
<organism evidence="2 3">
    <name type="scientific">Hyaloperonospora arabidopsidis (strain Emoy2)</name>
    <name type="common">Downy mildew agent</name>
    <name type="synonym">Peronospora arabidopsidis</name>
    <dbReference type="NCBI Taxonomy" id="559515"/>
    <lineage>
        <taxon>Eukaryota</taxon>
        <taxon>Sar</taxon>
        <taxon>Stramenopiles</taxon>
        <taxon>Oomycota</taxon>
        <taxon>Peronosporomycetes</taxon>
        <taxon>Peronosporales</taxon>
        <taxon>Peronosporaceae</taxon>
        <taxon>Hyaloperonospora</taxon>
    </lineage>
</organism>
<dbReference type="VEuPathDB" id="FungiDB:HpaG803075"/>
<reference evidence="3" key="1">
    <citation type="journal article" date="2010" name="Science">
        <title>Signatures of adaptation to obligate biotrophy in the Hyaloperonospora arabidopsidis genome.</title>
        <authorList>
            <person name="Baxter L."/>
            <person name="Tripathy S."/>
            <person name="Ishaque N."/>
            <person name="Boot N."/>
            <person name="Cabral A."/>
            <person name="Kemen E."/>
            <person name="Thines M."/>
            <person name="Ah-Fong A."/>
            <person name="Anderson R."/>
            <person name="Badejoko W."/>
            <person name="Bittner-Eddy P."/>
            <person name="Boore J.L."/>
            <person name="Chibucos M.C."/>
            <person name="Coates M."/>
            <person name="Dehal P."/>
            <person name="Delehaunty K."/>
            <person name="Dong S."/>
            <person name="Downton P."/>
            <person name="Dumas B."/>
            <person name="Fabro G."/>
            <person name="Fronick C."/>
            <person name="Fuerstenberg S.I."/>
            <person name="Fulton L."/>
            <person name="Gaulin E."/>
            <person name="Govers F."/>
            <person name="Hughes L."/>
            <person name="Humphray S."/>
            <person name="Jiang R.H."/>
            <person name="Judelson H."/>
            <person name="Kamoun S."/>
            <person name="Kyung K."/>
            <person name="Meijer H."/>
            <person name="Minx P."/>
            <person name="Morris P."/>
            <person name="Nelson J."/>
            <person name="Phuntumart V."/>
            <person name="Qutob D."/>
            <person name="Rehmany A."/>
            <person name="Rougon-Cardoso A."/>
            <person name="Ryden P."/>
            <person name="Torto-Alalibo T."/>
            <person name="Studholme D."/>
            <person name="Wang Y."/>
            <person name="Win J."/>
            <person name="Wood J."/>
            <person name="Clifton S.W."/>
            <person name="Rogers J."/>
            <person name="Van den Ackerveken G."/>
            <person name="Jones J.D."/>
            <person name="McDowell J.M."/>
            <person name="Beynon J."/>
            <person name="Tyler B.M."/>
        </authorList>
    </citation>
    <scope>NUCLEOTIDE SEQUENCE [LARGE SCALE GENOMIC DNA]</scope>
    <source>
        <strain evidence="3">Emoy2</strain>
    </source>
</reference>
<evidence type="ECO:0000313" key="2">
    <source>
        <dbReference type="EnsemblProtists" id="HpaP803075"/>
    </source>
</evidence>
<keyword evidence="3" id="KW-1185">Reference proteome</keyword>
<proteinExistence type="predicted"/>
<dbReference type="InParanoid" id="M4B9W5"/>
<name>M4B9W5_HYAAE</name>
<feature type="compositionally biased region" description="Polar residues" evidence="1">
    <location>
        <begin position="64"/>
        <end position="74"/>
    </location>
</feature>
<feature type="region of interest" description="Disordered" evidence="1">
    <location>
        <begin position="52"/>
        <end position="74"/>
    </location>
</feature>
<dbReference type="AlphaFoldDB" id="M4B9W5"/>